<dbReference type="InterPro" id="IPR052194">
    <property type="entry name" value="MESH1"/>
</dbReference>
<organism evidence="2 3">
    <name type="scientific">Novimethylophilus kurashikiensis</name>
    <dbReference type="NCBI Taxonomy" id="1825523"/>
    <lineage>
        <taxon>Bacteria</taxon>
        <taxon>Pseudomonadati</taxon>
        <taxon>Pseudomonadota</taxon>
        <taxon>Betaproteobacteria</taxon>
        <taxon>Nitrosomonadales</taxon>
        <taxon>Methylophilaceae</taxon>
        <taxon>Novimethylophilus</taxon>
    </lineage>
</organism>
<keyword evidence="3" id="KW-1185">Reference proteome</keyword>
<dbReference type="PANTHER" id="PTHR46246:SF1">
    <property type="entry name" value="GUANOSINE-3',5'-BIS(DIPHOSPHATE) 3'-PYROPHOSPHOHYDROLASE MESH1"/>
    <property type="match status" value="1"/>
</dbReference>
<dbReference type="OrthoDB" id="9802385at2"/>
<dbReference type="SMART" id="SM00471">
    <property type="entry name" value="HDc"/>
    <property type="match status" value="1"/>
</dbReference>
<dbReference type="AlphaFoldDB" id="A0A2R5F8T3"/>
<gene>
    <name evidence="2" type="ORF">NMK_2044</name>
</gene>
<comment type="caution">
    <text evidence="2">The sequence shown here is derived from an EMBL/GenBank/DDBJ whole genome shotgun (WGS) entry which is preliminary data.</text>
</comment>
<evidence type="ECO:0000313" key="3">
    <source>
        <dbReference type="Proteomes" id="UP000245081"/>
    </source>
</evidence>
<dbReference type="Proteomes" id="UP000245081">
    <property type="component" value="Unassembled WGS sequence"/>
</dbReference>
<reference evidence="2 3" key="1">
    <citation type="journal article" date="2018" name="Environ. Microbiol.">
        <title>Isolation and genomic characterization of Novimethylophilus kurashikiensis gen. nov. sp. nov., a new lanthanide-dependent methylotrophic species of Methylophilaceae.</title>
        <authorList>
            <person name="Lv H."/>
            <person name="Sahin N."/>
            <person name="Tani A."/>
        </authorList>
    </citation>
    <scope>NUCLEOTIDE SEQUENCE [LARGE SCALE GENOMIC DNA]</scope>
    <source>
        <strain evidence="2 3">La2-4</strain>
    </source>
</reference>
<protein>
    <submittedName>
        <fullName evidence="2">Guanosine-3',5'-bis(Diphosphate) 3'-pyrophosphohydrolase</fullName>
    </submittedName>
</protein>
<proteinExistence type="predicted"/>
<dbReference type="GO" id="GO:0008893">
    <property type="term" value="F:guanosine-3',5'-bis(diphosphate) 3'-diphosphatase activity"/>
    <property type="evidence" value="ECO:0007669"/>
    <property type="project" value="TreeGrafter"/>
</dbReference>
<accession>A0A2R5F8T3</accession>
<dbReference type="CDD" id="cd00077">
    <property type="entry name" value="HDc"/>
    <property type="match status" value="1"/>
</dbReference>
<name>A0A2R5F8T3_9PROT</name>
<dbReference type="RefSeq" id="WP_109015634.1">
    <property type="nucleotide sequence ID" value="NZ_BDOQ01000007.1"/>
</dbReference>
<feature type="domain" description="HD/PDEase" evidence="1">
    <location>
        <begin position="23"/>
        <end position="133"/>
    </location>
</feature>
<evidence type="ECO:0000313" key="2">
    <source>
        <dbReference type="EMBL" id="GBG14445.1"/>
    </source>
</evidence>
<dbReference type="Gene3D" id="1.10.3210.10">
    <property type="entry name" value="Hypothetical protein af1432"/>
    <property type="match status" value="1"/>
</dbReference>
<keyword evidence="2" id="KW-0378">Hydrolase</keyword>
<dbReference type="EMBL" id="BDOQ01000007">
    <property type="protein sequence ID" value="GBG14445.1"/>
    <property type="molecule type" value="Genomic_DNA"/>
</dbReference>
<dbReference type="InterPro" id="IPR003607">
    <property type="entry name" value="HD/PDEase_dom"/>
</dbReference>
<dbReference type="SUPFAM" id="SSF109604">
    <property type="entry name" value="HD-domain/PDEase-like"/>
    <property type="match status" value="1"/>
</dbReference>
<dbReference type="PANTHER" id="PTHR46246">
    <property type="entry name" value="GUANOSINE-3',5'-BIS(DIPHOSPHATE) 3'-PYROPHOSPHOHYDROLASE MESH1"/>
    <property type="match status" value="1"/>
</dbReference>
<evidence type="ECO:0000259" key="1">
    <source>
        <dbReference type="SMART" id="SM00471"/>
    </source>
</evidence>
<sequence length="174" mass="19619">MQEVLDALQFAKQRHKGQVRRGSGEPYITHPVAVSYLVAAYKRSKRLRELIVAAMLHDVVEDTSTTIEEISRRFGVFVASLVLELTNDKEEILRHGKLEYQSKKLLSISGYALVIKLADRLHNISDAPTPKMVRDTLVLIERLRAGRKLTKTQEAMVSDLESLCHQKQALQAAA</sequence>
<dbReference type="Pfam" id="PF13328">
    <property type="entry name" value="HD_4"/>
    <property type="match status" value="1"/>
</dbReference>